<keyword evidence="3" id="KW-1185">Reference proteome</keyword>
<keyword evidence="1" id="KW-1133">Transmembrane helix</keyword>
<name>A0ABQ4PAH8_9GAMM</name>
<organism evidence="2 3">
    <name type="scientific">Shewanella sairae</name>
    <dbReference type="NCBI Taxonomy" id="190310"/>
    <lineage>
        <taxon>Bacteria</taxon>
        <taxon>Pseudomonadati</taxon>
        <taxon>Pseudomonadota</taxon>
        <taxon>Gammaproteobacteria</taxon>
        <taxon>Alteromonadales</taxon>
        <taxon>Shewanellaceae</taxon>
        <taxon>Shewanella</taxon>
    </lineage>
</organism>
<evidence type="ECO:0008006" key="4">
    <source>
        <dbReference type="Google" id="ProtNLM"/>
    </source>
</evidence>
<dbReference type="InterPro" id="IPR025489">
    <property type="entry name" value="DUF4381"/>
</dbReference>
<dbReference type="EMBL" id="BPEY01000021">
    <property type="protein sequence ID" value="GIU44399.1"/>
    <property type="molecule type" value="Genomic_DNA"/>
</dbReference>
<sequence length="169" mass="19028">MSNSVNPALASLQDIQTPTEVGTWPFAYGYWLTLTLLIVCVALLFVWFRKRQQRLAPKKAALNELAAMSPSSEHFVVEVSSLLKRAAMSYTSRTDIAKLSGDKWGQWLSAQVTKPQDELAQLLAARFQPQQLTEADKQRLKSCAQNWLKQALPLKPNHDQDANREVSKC</sequence>
<gene>
    <name evidence="2" type="ORF">TUM4438_15500</name>
</gene>
<feature type="transmembrane region" description="Helical" evidence="1">
    <location>
        <begin position="28"/>
        <end position="48"/>
    </location>
</feature>
<dbReference type="Proteomes" id="UP000887104">
    <property type="component" value="Unassembled WGS sequence"/>
</dbReference>
<protein>
    <recommendedName>
        <fullName evidence="4">DUF4381 domain-containing protein</fullName>
    </recommendedName>
</protein>
<evidence type="ECO:0000313" key="2">
    <source>
        <dbReference type="EMBL" id="GIU44399.1"/>
    </source>
</evidence>
<comment type="caution">
    <text evidence="2">The sequence shown here is derived from an EMBL/GenBank/DDBJ whole genome shotgun (WGS) entry which is preliminary data.</text>
</comment>
<keyword evidence="1" id="KW-0472">Membrane</keyword>
<dbReference type="RefSeq" id="WP_220780606.1">
    <property type="nucleotide sequence ID" value="NZ_BPEY01000021.1"/>
</dbReference>
<keyword evidence="1" id="KW-0812">Transmembrane</keyword>
<reference evidence="2" key="1">
    <citation type="submission" date="2021-05" db="EMBL/GenBank/DDBJ databases">
        <title>Molecular characterization for Shewanella algae harboring chromosomal blaOXA-55-like strains isolated from clinical and environment sample.</title>
        <authorList>
            <person name="Ohama Y."/>
            <person name="Aoki K."/>
            <person name="Harada S."/>
            <person name="Moriya K."/>
            <person name="Ishii Y."/>
            <person name="Tateda K."/>
        </authorList>
    </citation>
    <scope>NUCLEOTIDE SEQUENCE</scope>
    <source>
        <strain evidence="2">JCM 11563</strain>
    </source>
</reference>
<evidence type="ECO:0000256" key="1">
    <source>
        <dbReference type="SAM" id="Phobius"/>
    </source>
</evidence>
<evidence type="ECO:0000313" key="3">
    <source>
        <dbReference type="Proteomes" id="UP000887104"/>
    </source>
</evidence>
<dbReference type="Pfam" id="PF14316">
    <property type="entry name" value="DUF4381"/>
    <property type="match status" value="1"/>
</dbReference>
<accession>A0ABQ4PAH8</accession>
<proteinExistence type="predicted"/>